<dbReference type="EMBL" id="JAMXIB010000001">
    <property type="protein sequence ID" value="MCO5723525.1"/>
    <property type="molecule type" value="Genomic_DNA"/>
</dbReference>
<evidence type="ECO:0000259" key="1">
    <source>
        <dbReference type="Pfam" id="PF02625"/>
    </source>
</evidence>
<dbReference type="InterPro" id="IPR003777">
    <property type="entry name" value="XdhC_CoxI"/>
</dbReference>
<feature type="domain" description="XdhC- CoxI" evidence="1">
    <location>
        <begin position="19"/>
        <end position="82"/>
    </location>
</feature>
<proteinExistence type="predicted"/>
<dbReference type="Pfam" id="PF13478">
    <property type="entry name" value="XdhC_C"/>
    <property type="match status" value="1"/>
</dbReference>
<accession>A0ABT1AV72</accession>
<name>A0ABT1AV72_9FLAO</name>
<dbReference type="Gene3D" id="3.40.50.720">
    <property type="entry name" value="NAD(P)-binding Rossmann-like Domain"/>
    <property type="match status" value="1"/>
</dbReference>
<reference evidence="3 4" key="1">
    <citation type="submission" date="2022-06" db="EMBL/GenBank/DDBJ databases">
        <authorList>
            <person name="Xuan X."/>
        </authorList>
    </citation>
    <scope>NUCLEOTIDE SEQUENCE [LARGE SCALE GENOMIC DNA]</scope>
    <source>
        <strain evidence="3 4">2V75</strain>
    </source>
</reference>
<comment type="caution">
    <text evidence="3">The sequence shown here is derived from an EMBL/GenBank/DDBJ whole genome shotgun (WGS) entry which is preliminary data.</text>
</comment>
<organism evidence="3 4">
    <name type="scientific">Robiginitalea marina</name>
    <dbReference type="NCBI Taxonomy" id="2954105"/>
    <lineage>
        <taxon>Bacteria</taxon>
        <taxon>Pseudomonadati</taxon>
        <taxon>Bacteroidota</taxon>
        <taxon>Flavobacteriia</taxon>
        <taxon>Flavobacteriales</taxon>
        <taxon>Flavobacteriaceae</taxon>
        <taxon>Robiginitalea</taxon>
    </lineage>
</organism>
<evidence type="ECO:0000313" key="3">
    <source>
        <dbReference type="EMBL" id="MCO5723525.1"/>
    </source>
</evidence>
<keyword evidence="4" id="KW-1185">Reference proteome</keyword>
<dbReference type="Proteomes" id="UP001206312">
    <property type="component" value="Unassembled WGS sequence"/>
</dbReference>
<gene>
    <name evidence="3" type="ORF">NG653_01570</name>
</gene>
<evidence type="ECO:0000313" key="4">
    <source>
        <dbReference type="Proteomes" id="UP001206312"/>
    </source>
</evidence>
<dbReference type="InterPro" id="IPR027051">
    <property type="entry name" value="XdhC_Rossmann_dom"/>
</dbReference>
<dbReference type="PANTHER" id="PTHR30388:SF4">
    <property type="entry name" value="MOLYBDENUM COFACTOR INSERTION CHAPERONE PAOD"/>
    <property type="match status" value="1"/>
</dbReference>
<evidence type="ECO:0000259" key="2">
    <source>
        <dbReference type="Pfam" id="PF13478"/>
    </source>
</evidence>
<protein>
    <submittedName>
        <fullName evidence="3">XdhC family protein</fullName>
    </submittedName>
</protein>
<dbReference type="Pfam" id="PF02625">
    <property type="entry name" value="XdhC_CoxI"/>
    <property type="match status" value="1"/>
</dbReference>
<dbReference type="InterPro" id="IPR052698">
    <property type="entry name" value="MoCofactor_Util/Proc"/>
</dbReference>
<dbReference type="PANTHER" id="PTHR30388">
    <property type="entry name" value="ALDEHYDE OXIDOREDUCTASE MOLYBDENUM COFACTOR ASSEMBLY PROTEIN"/>
    <property type="match status" value="1"/>
</dbReference>
<dbReference type="RefSeq" id="WP_252739899.1">
    <property type="nucleotide sequence ID" value="NZ_JAMXIB010000001.1"/>
</dbReference>
<feature type="domain" description="XdhC Rossmann" evidence="2">
    <location>
        <begin position="172"/>
        <end position="315"/>
    </location>
</feature>
<sequence>MTHELKEILHGYRQASTLGIEAVLATVVALSGSSYRGAGVRMLVLENGAAFGAVSGGCVEKEIHLQAAAVFKSGVPRMMTYDGRYRLGCEGILHILLEPFRPEAGLARAFEEQLRHRSAFRMDSHYFLEDGPDPRMGSVLILEEGRFSVRGGFSPGPDTLLFEGHLPPLMRLLILGAEHDAVQLTAMASQLGWEVIVVVGADDARGTDHFKGALQVLSTMPETLDSALVDRQTAVILMTHSYSKDLKYLLRLSRATPAYLGILGPAHRRERLLGELLERDPEVVEAFLEGIHGPAGLDLAAESPQEIAISIIAEILSATRGSRPIPLREKQGAIHQR</sequence>